<accession>A0A0G4GHA3</accession>
<name>A0A0G4GHA3_9ALVE</name>
<evidence type="ECO:0000256" key="2">
    <source>
        <dbReference type="SAM" id="Phobius"/>
    </source>
</evidence>
<proteinExistence type="predicted"/>
<keyword evidence="2" id="KW-1133">Transmembrane helix</keyword>
<dbReference type="EMBL" id="CDMZ01001213">
    <property type="protein sequence ID" value="CEM29079.1"/>
    <property type="molecule type" value="Genomic_DNA"/>
</dbReference>
<dbReference type="AlphaFoldDB" id="A0A0G4GHA3"/>
<sequence length="194" mass="20908">MSEESHNDESDEECRRDGGQSERNEKSAFRSSPCAAIEKTAADIGEPEGEGEVWGGAPSPSRLHGPSRALLHGLEVGEEVEEIIERLRIPGEGEGGRRPRDGGVEVGRRRFGVLLQRLSVFAPSLSSSVAIVSVLFGLNLISSDSPFSLFGWREGMTGGEGGLGCSIFSPFFFYSLLSTVLFLLFCSSIGIQLR</sequence>
<feature type="transmembrane region" description="Helical" evidence="2">
    <location>
        <begin position="118"/>
        <end position="141"/>
    </location>
</feature>
<evidence type="ECO:0000313" key="3">
    <source>
        <dbReference type="EMBL" id="CEM29079.1"/>
    </source>
</evidence>
<protein>
    <submittedName>
        <fullName evidence="3">Uncharacterized protein</fullName>
    </submittedName>
</protein>
<feature type="transmembrane region" description="Helical" evidence="2">
    <location>
        <begin position="161"/>
        <end position="185"/>
    </location>
</feature>
<organism evidence="3">
    <name type="scientific">Chromera velia CCMP2878</name>
    <dbReference type="NCBI Taxonomy" id="1169474"/>
    <lineage>
        <taxon>Eukaryota</taxon>
        <taxon>Sar</taxon>
        <taxon>Alveolata</taxon>
        <taxon>Colpodellida</taxon>
        <taxon>Chromeraceae</taxon>
        <taxon>Chromera</taxon>
    </lineage>
</organism>
<keyword evidence="2" id="KW-0472">Membrane</keyword>
<dbReference type="VEuPathDB" id="CryptoDB:Cvel_21908"/>
<feature type="region of interest" description="Disordered" evidence="1">
    <location>
        <begin position="1"/>
        <end position="61"/>
    </location>
</feature>
<evidence type="ECO:0000256" key="1">
    <source>
        <dbReference type="SAM" id="MobiDB-lite"/>
    </source>
</evidence>
<keyword evidence="2" id="KW-0812">Transmembrane</keyword>
<reference evidence="3" key="1">
    <citation type="submission" date="2014-11" db="EMBL/GenBank/DDBJ databases">
        <authorList>
            <person name="Otto D Thomas"/>
            <person name="Naeem Raeece"/>
        </authorList>
    </citation>
    <scope>NUCLEOTIDE SEQUENCE</scope>
</reference>
<feature type="compositionally biased region" description="Basic and acidic residues" evidence="1">
    <location>
        <begin position="1"/>
        <end position="28"/>
    </location>
</feature>
<gene>
    <name evidence="3" type="ORF">Cvel_21908</name>
</gene>